<keyword evidence="2" id="KW-1185">Reference proteome</keyword>
<gene>
    <name evidence="1" type="ORF">CRP227_gp49</name>
</gene>
<proteinExistence type="predicted"/>
<name>A0AAX3ZXY1_9CAUD</name>
<evidence type="ECO:0000313" key="2">
    <source>
        <dbReference type="Proteomes" id="UP001304490"/>
    </source>
</evidence>
<dbReference type="Proteomes" id="UP001304490">
    <property type="component" value="Segment"/>
</dbReference>
<sequence>MRNVDGVAEALKIADSIAEEDYEMLRRLATGIREMTAGERQASVDREKVNNLDKKI</sequence>
<protein>
    <submittedName>
        <fullName evidence="1">Uncharacterized protein</fullName>
    </submittedName>
</protein>
<dbReference type="EMBL" id="OR420746">
    <property type="protein sequence ID" value="WMM95512.1"/>
    <property type="molecule type" value="Genomic_DNA"/>
</dbReference>
<organism evidence="1 2">
    <name type="scientific">Roseobacter phage CRP-227</name>
    <dbReference type="NCBI Taxonomy" id="3072847"/>
    <lineage>
        <taxon>Viruses</taxon>
        <taxon>Duplodnaviria</taxon>
        <taxon>Heunggongvirae</taxon>
        <taxon>Uroviricota</taxon>
        <taxon>Caudoviricetes</taxon>
        <taxon>Autographivirales</taxon>
        <taxon>Autographivirales incertae sedis</taxon>
        <taxon>Dynamenevirus</taxon>
        <taxon>Dynamenevirus CRP227</taxon>
    </lineage>
</organism>
<reference evidence="1 2" key="1">
    <citation type="submission" date="2023-08" db="EMBL/GenBank/DDBJ databases">
        <authorList>
            <person name="Du S."/>
            <person name="Wu Z."/>
            <person name="Wu Y."/>
            <person name="Yang M."/>
            <person name="Shao J."/>
            <person name="Liu H."/>
            <person name="Zhao Y."/>
            <person name="Zhang Z."/>
        </authorList>
    </citation>
    <scope>NUCLEOTIDE SEQUENCE [LARGE SCALE GENOMIC DNA]</scope>
</reference>
<evidence type="ECO:0000313" key="1">
    <source>
        <dbReference type="EMBL" id="WMM95512.1"/>
    </source>
</evidence>
<accession>A0AAX3ZXY1</accession>